<keyword evidence="1" id="KW-0812">Transmembrane</keyword>
<dbReference type="AlphaFoldDB" id="A0A0N0DYJ8"/>
<name>A0A0N0DYJ8_LEPPY</name>
<dbReference type="EMBL" id="LGTL01000003">
    <property type="protein sequence ID" value="KPA84246.1"/>
    <property type="molecule type" value="Genomic_DNA"/>
</dbReference>
<sequence length="148" mass="17590">MNVNEGNTGRRVLIADLPMMWPSDFRRFEKEGGVWGRQLRQRRRQLTFALSFSAMSTLLGSWYVLVRRRNTYFVLFSTFSGFSVLGFCIGMSLAPLWYENVANNKETSMMRRVWWAKECAQNWDYSQVNEERWRAAYPKAVYPYKKVE</sequence>
<dbReference type="EMBL" id="LGTL01000003">
    <property type="protein sequence ID" value="KPA84248.1"/>
    <property type="molecule type" value="Genomic_DNA"/>
</dbReference>
<dbReference type="RefSeq" id="XP_015662687.1">
    <property type="nucleotide sequence ID" value="XM_015799209.1"/>
</dbReference>
<keyword evidence="3" id="KW-1185">Reference proteome</keyword>
<proteinExistence type="predicted"/>
<organism evidence="2 3">
    <name type="scientific">Leptomonas pyrrhocoris</name>
    <name type="common">Firebug parasite</name>
    <dbReference type="NCBI Taxonomy" id="157538"/>
    <lineage>
        <taxon>Eukaryota</taxon>
        <taxon>Discoba</taxon>
        <taxon>Euglenozoa</taxon>
        <taxon>Kinetoplastea</taxon>
        <taxon>Metakinetoplastina</taxon>
        <taxon>Trypanosomatida</taxon>
        <taxon>Trypanosomatidae</taxon>
        <taxon>Leishmaniinae</taxon>
        <taxon>Leptomonas</taxon>
    </lineage>
</organism>
<comment type="caution">
    <text evidence="2">The sequence shown here is derived from an EMBL/GenBank/DDBJ whole genome shotgun (WGS) entry which is preliminary data.</text>
</comment>
<protein>
    <recommendedName>
        <fullName evidence="4">Transmembrane protein</fullName>
    </recommendedName>
</protein>
<keyword evidence="1" id="KW-0472">Membrane</keyword>
<feature type="transmembrane region" description="Helical" evidence="1">
    <location>
        <begin position="72"/>
        <end position="98"/>
    </location>
</feature>
<dbReference type="VEuPathDB" id="TriTrypDB:LpyrH10_03_4390"/>
<dbReference type="GeneID" id="26902583"/>
<evidence type="ECO:0000256" key="1">
    <source>
        <dbReference type="SAM" id="Phobius"/>
    </source>
</evidence>
<dbReference type="RefSeq" id="XP_015662686.1">
    <property type="nucleotide sequence ID" value="XM_015799208.1"/>
</dbReference>
<feature type="transmembrane region" description="Helical" evidence="1">
    <location>
        <begin position="46"/>
        <end position="66"/>
    </location>
</feature>
<accession>A0A0N0DYJ8</accession>
<dbReference type="RefSeq" id="XP_015662685.1">
    <property type="nucleotide sequence ID" value="XM_015799207.1"/>
</dbReference>
<keyword evidence="1" id="KW-1133">Transmembrane helix</keyword>
<dbReference type="Proteomes" id="UP000037923">
    <property type="component" value="Unassembled WGS sequence"/>
</dbReference>
<reference evidence="2 3" key="1">
    <citation type="submission" date="2015-07" db="EMBL/GenBank/DDBJ databases">
        <title>High-quality genome of monoxenous trypanosomatid Leptomonas pyrrhocoris.</title>
        <authorList>
            <person name="Flegontov P."/>
            <person name="Butenko A."/>
            <person name="Firsov S."/>
            <person name="Vlcek C."/>
            <person name="Logacheva M.D."/>
            <person name="Field M."/>
            <person name="Filatov D."/>
            <person name="Flegontova O."/>
            <person name="Gerasimov E."/>
            <person name="Jackson A.P."/>
            <person name="Kelly S."/>
            <person name="Opperdoes F."/>
            <person name="O'Reilly A."/>
            <person name="Votypka J."/>
            <person name="Yurchenko V."/>
            <person name="Lukes J."/>
        </authorList>
    </citation>
    <scope>NUCLEOTIDE SEQUENCE [LARGE SCALE GENOMIC DNA]</scope>
    <source>
        <strain evidence="2">H10</strain>
    </source>
</reference>
<dbReference type="OMA" id="ADLPMMY"/>
<evidence type="ECO:0000313" key="3">
    <source>
        <dbReference type="Proteomes" id="UP000037923"/>
    </source>
</evidence>
<dbReference type="EMBL" id="LGTL01000003">
    <property type="protein sequence ID" value="KPA84247.1"/>
    <property type="molecule type" value="Genomic_DNA"/>
</dbReference>
<evidence type="ECO:0000313" key="2">
    <source>
        <dbReference type="EMBL" id="KPA84248.1"/>
    </source>
</evidence>
<evidence type="ECO:0008006" key="4">
    <source>
        <dbReference type="Google" id="ProtNLM"/>
    </source>
</evidence>
<gene>
    <name evidence="2" type="ORF">ABB37_02288</name>
</gene>
<dbReference type="OrthoDB" id="269191at2759"/>